<accession>A0ABS9NK76</accession>
<dbReference type="EMBL" id="JAKOOW010000006">
    <property type="protein sequence ID" value="MCG6503196.1"/>
    <property type="molecule type" value="Genomic_DNA"/>
</dbReference>
<sequence>MPAGKSGLQWGNFKAKALAGETAGRGKRRICGMSMAAVGHFNRRQGGFLPNCAAAVWMRCRVFRLLCGWIEPGKAA</sequence>
<evidence type="ECO:0000313" key="1">
    <source>
        <dbReference type="EMBL" id="MCG6503196.1"/>
    </source>
</evidence>
<keyword evidence="2" id="KW-1185">Reference proteome</keyword>
<dbReference type="Proteomes" id="UP001298424">
    <property type="component" value="Unassembled WGS sequence"/>
</dbReference>
<organism evidence="1 2">
    <name type="scientific">Kingella pumchi</name>
    <dbReference type="NCBI Taxonomy" id="2779506"/>
    <lineage>
        <taxon>Bacteria</taxon>
        <taxon>Pseudomonadati</taxon>
        <taxon>Pseudomonadota</taxon>
        <taxon>Betaproteobacteria</taxon>
        <taxon>Neisseriales</taxon>
        <taxon>Neisseriaceae</taxon>
        <taxon>Kingella</taxon>
    </lineage>
</organism>
<comment type="caution">
    <text evidence="1">The sequence shown here is derived from an EMBL/GenBank/DDBJ whole genome shotgun (WGS) entry which is preliminary data.</text>
</comment>
<proteinExistence type="predicted"/>
<gene>
    <name evidence="1" type="ORF">MB824_01595</name>
</gene>
<name>A0ABS9NK76_9NEIS</name>
<protein>
    <submittedName>
        <fullName evidence="1">Uncharacterized protein</fullName>
    </submittedName>
</protein>
<dbReference type="RefSeq" id="WP_238745285.1">
    <property type="nucleotide sequence ID" value="NZ_JAKOOW010000006.1"/>
</dbReference>
<reference evidence="1 2" key="1">
    <citation type="submission" date="2022-02" db="EMBL/GenBank/DDBJ databases">
        <title>Genome sequence data of Kingella unionensis sp. nov. strain CICC 24913 (CCUG 75125).</title>
        <authorList>
            <person name="Xiao M."/>
        </authorList>
    </citation>
    <scope>NUCLEOTIDE SEQUENCE [LARGE SCALE GENOMIC DNA]</scope>
    <source>
        <strain evidence="1 2">CICC 24913</strain>
    </source>
</reference>
<evidence type="ECO:0000313" key="2">
    <source>
        <dbReference type="Proteomes" id="UP001298424"/>
    </source>
</evidence>